<accession>A0ABQ1V537</accession>
<dbReference type="InterPro" id="IPR030887">
    <property type="entry name" value="Beta-barrel_YaiO"/>
</dbReference>
<keyword evidence="6" id="KW-1185">Reference proteome</keyword>
<dbReference type="PROSITE" id="PS50005">
    <property type="entry name" value="TPR"/>
    <property type="match status" value="1"/>
</dbReference>
<sequence>MINATRDMKNNILFLVVLTFLLVHHVSGQTSFDPDKKFLEARDLALEGKREEAISLGLKIVEQYPGYSDVWILLGRVNAWEGRYDSASVYFEKAIEQSPDYADAYNGYLDNLFWGEQYEKAQEVLARAEKQFGSNLPQGLTYRKSRLYYYREEYEEALDIAENLYEKNADIDGLLSYVTNLKRHTRNSAVGMTADYDSFQGEITPWNTYSLYARTRLGFMGSVIARATHSYRFEATGTQYEIDAYPSLGKNSYAYVNVGFSNASFFPEYRFGTSIYWSLPKAFEFDIGYRHLKFSEITHILTASVGKYTGNWWLNLRANHVPSSSGGSISGNLQARYYFKGAEDYLMVQFSTGVSPDEEDRDFQSQLLDSYRGRVGYQQLWTPRWMGYAFLGYSYDELSPGNYRPNLNISIGTEFRF</sequence>
<name>A0ABQ1V537_9BACT</name>
<gene>
    <name evidence="5" type="ORF">GCM10011339_29320</name>
</gene>
<protein>
    <recommendedName>
        <fullName evidence="4">YaiO beta-barrel domain-containing protein</fullName>
    </recommendedName>
</protein>
<organism evidence="5 6">
    <name type="scientific">Echinicola rosea</name>
    <dbReference type="NCBI Taxonomy" id="1807691"/>
    <lineage>
        <taxon>Bacteria</taxon>
        <taxon>Pseudomonadati</taxon>
        <taxon>Bacteroidota</taxon>
        <taxon>Cytophagia</taxon>
        <taxon>Cytophagales</taxon>
        <taxon>Cyclobacteriaceae</taxon>
        <taxon>Echinicola</taxon>
    </lineage>
</organism>
<evidence type="ECO:0000313" key="5">
    <source>
        <dbReference type="EMBL" id="GGF38891.1"/>
    </source>
</evidence>
<evidence type="ECO:0000259" key="4">
    <source>
        <dbReference type="Pfam" id="PF19413"/>
    </source>
</evidence>
<evidence type="ECO:0000256" key="2">
    <source>
        <dbReference type="ARBA" id="ARBA00022803"/>
    </source>
</evidence>
<evidence type="ECO:0000256" key="1">
    <source>
        <dbReference type="ARBA" id="ARBA00022737"/>
    </source>
</evidence>
<dbReference type="Pfam" id="PF14559">
    <property type="entry name" value="TPR_19"/>
    <property type="match status" value="1"/>
</dbReference>
<proteinExistence type="predicted"/>
<dbReference type="Pfam" id="PF19413">
    <property type="entry name" value="YaiO"/>
    <property type="match status" value="1"/>
</dbReference>
<feature type="domain" description="YaiO beta-barrel" evidence="4">
    <location>
        <begin position="188"/>
        <end position="358"/>
    </location>
</feature>
<feature type="repeat" description="TPR" evidence="3">
    <location>
        <begin position="68"/>
        <end position="101"/>
    </location>
</feature>
<dbReference type="InterPro" id="IPR019734">
    <property type="entry name" value="TPR_rpt"/>
</dbReference>
<dbReference type="NCBIfam" id="TIGR04390">
    <property type="entry name" value="OMP_YaiO_dom"/>
    <property type="match status" value="1"/>
</dbReference>
<keyword evidence="1" id="KW-0677">Repeat</keyword>
<dbReference type="PANTHER" id="PTHR44943:SF4">
    <property type="entry name" value="TPR REPEAT-CONTAINING PROTEIN MJ0798"/>
    <property type="match status" value="1"/>
</dbReference>
<dbReference type="Proteomes" id="UP000647339">
    <property type="component" value="Unassembled WGS sequence"/>
</dbReference>
<dbReference type="SMART" id="SM00028">
    <property type="entry name" value="TPR"/>
    <property type="match status" value="1"/>
</dbReference>
<dbReference type="Gene3D" id="1.25.40.10">
    <property type="entry name" value="Tetratricopeptide repeat domain"/>
    <property type="match status" value="1"/>
</dbReference>
<reference evidence="6" key="1">
    <citation type="journal article" date="2019" name="Int. J. Syst. Evol. Microbiol.">
        <title>The Global Catalogue of Microorganisms (GCM) 10K type strain sequencing project: providing services to taxonomists for standard genome sequencing and annotation.</title>
        <authorList>
            <consortium name="The Broad Institute Genomics Platform"/>
            <consortium name="The Broad Institute Genome Sequencing Center for Infectious Disease"/>
            <person name="Wu L."/>
            <person name="Ma J."/>
        </authorList>
    </citation>
    <scope>NUCLEOTIDE SEQUENCE [LARGE SCALE GENOMIC DNA]</scope>
    <source>
        <strain evidence="6">CGMCC 1.15407</strain>
    </source>
</reference>
<dbReference type="SUPFAM" id="SSF48452">
    <property type="entry name" value="TPR-like"/>
    <property type="match status" value="1"/>
</dbReference>
<comment type="caution">
    <text evidence="5">The sequence shown here is derived from an EMBL/GenBank/DDBJ whole genome shotgun (WGS) entry which is preliminary data.</text>
</comment>
<evidence type="ECO:0000256" key="3">
    <source>
        <dbReference type="PROSITE-ProRule" id="PRU00339"/>
    </source>
</evidence>
<dbReference type="InterPro" id="IPR011990">
    <property type="entry name" value="TPR-like_helical_dom_sf"/>
</dbReference>
<dbReference type="PANTHER" id="PTHR44943">
    <property type="entry name" value="CELLULOSE SYNTHASE OPERON PROTEIN C"/>
    <property type="match status" value="1"/>
</dbReference>
<dbReference type="InterPro" id="IPR051685">
    <property type="entry name" value="Ycf3/AcsC/BcsC/TPR_MFPF"/>
</dbReference>
<dbReference type="EMBL" id="BMIU01000015">
    <property type="protein sequence ID" value="GGF38891.1"/>
    <property type="molecule type" value="Genomic_DNA"/>
</dbReference>
<keyword evidence="2 3" id="KW-0802">TPR repeat</keyword>
<evidence type="ECO:0000313" key="6">
    <source>
        <dbReference type="Proteomes" id="UP000647339"/>
    </source>
</evidence>